<dbReference type="AlphaFoldDB" id="X0V3J0"/>
<proteinExistence type="predicted"/>
<reference evidence="1" key="1">
    <citation type="journal article" date="2014" name="Front. Microbiol.">
        <title>High frequency of phylogenetically diverse reductive dehalogenase-homologous genes in deep subseafloor sedimentary metagenomes.</title>
        <authorList>
            <person name="Kawai M."/>
            <person name="Futagami T."/>
            <person name="Toyoda A."/>
            <person name="Takaki Y."/>
            <person name="Nishi S."/>
            <person name="Hori S."/>
            <person name="Arai W."/>
            <person name="Tsubouchi T."/>
            <person name="Morono Y."/>
            <person name="Uchiyama I."/>
            <person name="Ito T."/>
            <person name="Fujiyama A."/>
            <person name="Inagaki F."/>
            <person name="Takami H."/>
        </authorList>
    </citation>
    <scope>NUCLEOTIDE SEQUENCE</scope>
    <source>
        <strain evidence="1">Expedition CK06-06</strain>
    </source>
</reference>
<feature type="non-terminal residue" evidence="1">
    <location>
        <position position="162"/>
    </location>
</feature>
<name>X0V3J0_9ZZZZ</name>
<dbReference type="PANTHER" id="PTHR39189:SF1">
    <property type="entry name" value="UPF0173 METAL-DEPENDENT HYDROLASE YTKL"/>
    <property type="match status" value="1"/>
</dbReference>
<protein>
    <recommendedName>
        <fullName evidence="2">Metallo-beta-lactamase domain-containing protein</fullName>
    </recommendedName>
</protein>
<dbReference type="PANTHER" id="PTHR39189">
    <property type="entry name" value="UPF0173 METAL-DEPENDENT HYDROLASE YTKL"/>
    <property type="match status" value="1"/>
</dbReference>
<evidence type="ECO:0000313" key="1">
    <source>
        <dbReference type="EMBL" id="GAG07078.1"/>
    </source>
</evidence>
<dbReference type="SUPFAM" id="SSF56281">
    <property type="entry name" value="Metallo-hydrolase/oxidoreductase"/>
    <property type="match status" value="1"/>
</dbReference>
<organism evidence="1">
    <name type="scientific">marine sediment metagenome</name>
    <dbReference type="NCBI Taxonomy" id="412755"/>
    <lineage>
        <taxon>unclassified sequences</taxon>
        <taxon>metagenomes</taxon>
        <taxon>ecological metagenomes</taxon>
    </lineage>
</organism>
<sequence length="162" mass="17423">MTDPYPPDLGYSLGKPTADIVTVSHQHPSHSYVQGVGGEPKLVTRPGEYEIGGVLIIGIPTFHDAEGGGKRGKNTVYLMEIDGMTICHLGDLGHVLTAEQVEEIDDVDVLLLPVGGVSTINAPMAAEVIRQIEPKVVVPMHYKTPALNRELGTVEKFLKEMG</sequence>
<accession>X0V3J0</accession>
<dbReference type="Gene3D" id="3.60.15.10">
    <property type="entry name" value="Ribonuclease Z/Hydroxyacylglutathione hydrolase-like"/>
    <property type="match status" value="1"/>
</dbReference>
<comment type="caution">
    <text evidence="1">The sequence shown here is derived from an EMBL/GenBank/DDBJ whole genome shotgun (WGS) entry which is preliminary data.</text>
</comment>
<gene>
    <name evidence="1" type="ORF">S01H1_44400</name>
</gene>
<dbReference type="Pfam" id="PF13483">
    <property type="entry name" value="Lactamase_B_3"/>
    <property type="match status" value="1"/>
</dbReference>
<dbReference type="EMBL" id="BARS01028323">
    <property type="protein sequence ID" value="GAG07078.1"/>
    <property type="molecule type" value="Genomic_DNA"/>
</dbReference>
<dbReference type="InterPro" id="IPR036866">
    <property type="entry name" value="RibonucZ/Hydroxyglut_hydro"/>
</dbReference>
<evidence type="ECO:0008006" key="2">
    <source>
        <dbReference type="Google" id="ProtNLM"/>
    </source>
</evidence>